<evidence type="ECO:0000256" key="4">
    <source>
        <dbReference type="ARBA" id="ARBA00022842"/>
    </source>
</evidence>
<keyword evidence="9" id="KW-1185">Reference proteome</keyword>
<dbReference type="Pfam" id="PF01909">
    <property type="entry name" value="NTP_transf_2"/>
    <property type="match status" value="1"/>
</dbReference>
<keyword evidence="4" id="KW-0460">Magnesium</keyword>
<evidence type="ECO:0000256" key="3">
    <source>
        <dbReference type="ARBA" id="ARBA00022801"/>
    </source>
</evidence>
<protein>
    <submittedName>
        <fullName evidence="8">HD domain-containing protein</fullName>
    </submittedName>
</protein>
<dbReference type="EMBL" id="JAUHQA010000001">
    <property type="protein sequence ID" value="MDN4479633.1"/>
    <property type="molecule type" value="Genomic_DNA"/>
</dbReference>
<keyword evidence="5" id="KW-0511">Multifunctional enzyme</keyword>
<dbReference type="RefSeq" id="WP_301140807.1">
    <property type="nucleotide sequence ID" value="NZ_JAUHQA010000001.1"/>
</dbReference>
<feature type="domain" description="HD" evidence="7">
    <location>
        <begin position="443"/>
        <end position="545"/>
    </location>
</feature>
<comment type="caution">
    <text evidence="8">The sequence shown here is derived from an EMBL/GenBank/DDBJ whole genome shotgun (WGS) entry which is preliminary data.</text>
</comment>
<dbReference type="InterPro" id="IPR002934">
    <property type="entry name" value="Polymerase_NTP_transf_dom"/>
</dbReference>
<reference evidence="8" key="1">
    <citation type="submission" date="2023-06" db="EMBL/GenBank/DDBJ databases">
        <title>Egi l300058.</title>
        <authorList>
            <person name="Gao L."/>
            <person name="Fang B.-Z."/>
            <person name="Li W.-J."/>
        </authorList>
    </citation>
    <scope>NUCLEOTIDE SEQUENCE</scope>
    <source>
        <strain evidence="8">EGI L300058</strain>
    </source>
</reference>
<dbReference type="InterPro" id="IPR013546">
    <property type="entry name" value="PII_UdlTrfase/GS_AdlTrfase"/>
</dbReference>
<dbReference type="Pfam" id="PF08335">
    <property type="entry name" value="GlnD_UR_UTase"/>
    <property type="match status" value="1"/>
</dbReference>
<keyword evidence="3" id="KW-0378">Hydrolase</keyword>
<sequence length="598" mass="65011">MKDQMGTASEGPHAEVPHPHGVRDLKRERAALADSLVSAGVTGPERRTAITDLMLTRLREHWDASEPLAEGVALGAVGSIGRGDAGPWSDLDLVLIHDGRTHSTQDVAALAQRLWYPIWDAGLELDYSMRSLTECRQVASKDLAAAAGLLDLHPVAGDAALAQQARSAIYQDWRSAARKRLPELLAASRQRAERHGELAYLIEPHLKEARGGLRDHMSLTALSATWLTDRPHGAVDEAGIHLKDVRDAIQIVTGRPVNVLGRHIADEVAELQGFDHPDDLLASLAEAGRTVAYALDTTERGARRALERSGIGSRAWKARRRGIAPRHVEVAPGLIDVDGELALAPHAEPGADALLPLRAASTAATTGLSFSPHLLASLAHTPDLPEPWPEQARVHLRDLLRASQHLIAVWEAIDLHGQAVRWVPEWDGVRNRPQRSPVHRFTVDRHMLETVVLAGKHRRHVADGDVLLLAAWLHDIGKRPGATNHSLDGAALIPAIARRLDLAPAAAHDLELLVREHLTLAELATKEDPASPATVARLLDAVEHRLDLLDTLRALTEADARAAGPKAWTTWRASLIDTLTAHARRALAQSNGRRERDA</sequence>
<evidence type="ECO:0000256" key="6">
    <source>
        <dbReference type="SAM" id="MobiDB-lite"/>
    </source>
</evidence>
<organism evidence="8 9">
    <name type="scientific">Demequina muriae</name>
    <dbReference type="NCBI Taxonomy" id="3051664"/>
    <lineage>
        <taxon>Bacteria</taxon>
        <taxon>Bacillati</taxon>
        <taxon>Actinomycetota</taxon>
        <taxon>Actinomycetes</taxon>
        <taxon>Micrococcales</taxon>
        <taxon>Demequinaceae</taxon>
        <taxon>Demequina</taxon>
    </lineage>
</organism>
<dbReference type="PANTHER" id="PTHR47320:SF1">
    <property type="entry name" value="BIFUNCTIONAL URIDYLYLTRANSFERASE_URIDYLYL-REMOVING ENZYME"/>
    <property type="match status" value="1"/>
</dbReference>
<dbReference type="SUPFAM" id="SSF109604">
    <property type="entry name" value="HD-domain/PDEase-like"/>
    <property type="match status" value="1"/>
</dbReference>
<feature type="compositionally biased region" description="Basic and acidic residues" evidence="6">
    <location>
        <begin position="12"/>
        <end position="21"/>
    </location>
</feature>
<keyword evidence="2" id="KW-0548">Nucleotidyltransferase</keyword>
<evidence type="ECO:0000313" key="9">
    <source>
        <dbReference type="Proteomes" id="UP001172708"/>
    </source>
</evidence>
<dbReference type="SUPFAM" id="SSF81301">
    <property type="entry name" value="Nucleotidyltransferase"/>
    <property type="match status" value="1"/>
</dbReference>
<accession>A0ABT8GDX2</accession>
<dbReference type="Pfam" id="PF01966">
    <property type="entry name" value="HD"/>
    <property type="match status" value="1"/>
</dbReference>
<proteinExistence type="predicted"/>
<gene>
    <name evidence="8" type="ORF">QQX02_01670</name>
</gene>
<dbReference type="InterPro" id="IPR010043">
    <property type="entry name" value="UTase/UR"/>
</dbReference>
<dbReference type="Proteomes" id="UP001172708">
    <property type="component" value="Unassembled WGS sequence"/>
</dbReference>
<dbReference type="Gene3D" id="1.10.3090.10">
    <property type="entry name" value="cca-adding enzyme, domain 2"/>
    <property type="match status" value="1"/>
</dbReference>
<keyword evidence="1" id="KW-0808">Transferase</keyword>
<dbReference type="InterPro" id="IPR006674">
    <property type="entry name" value="HD_domain"/>
</dbReference>
<dbReference type="InterPro" id="IPR043519">
    <property type="entry name" value="NT_sf"/>
</dbReference>
<feature type="region of interest" description="Disordered" evidence="6">
    <location>
        <begin position="1"/>
        <end position="21"/>
    </location>
</feature>
<evidence type="ECO:0000256" key="5">
    <source>
        <dbReference type="ARBA" id="ARBA00023268"/>
    </source>
</evidence>
<evidence type="ECO:0000256" key="1">
    <source>
        <dbReference type="ARBA" id="ARBA00022679"/>
    </source>
</evidence>
<evidence type="ECO:0000313" key="8">
    <source>
        <dbReference type="EMBL" id="MDN4479633.1"/>
    </source>
</evidence>
<evidence type="ECO:0000259" key="7">
    <source>
        <dbReference type="PROSITE" id="PS51831"/>
    </source>
</evidence>
<name>A0ABT8GDX2_9MICO</name>
<dbReference type="PANTHER" id="PTHR47320">
    <property type="entry name" value="BIFUNCTIONAL URIDYLYLTRANSFERASE/URIDYLYL-REMOVING ENZYME"/>
    <property type="match status" value="1"/>
</dbReference>
<evidence type="ECO:0000256" key="2">
    <source>
        <dbReference type="ARBA" id="ARBA00022695"/>
    </source>
</evidence>
<dbReference type="PROSITE" id="PS51831">
    <property type="entry name" value="HD"/>
    <property type="match status" value="1"/>
</dbReference>